<dbReference type="PROSITE" id="PS51935">
    <property type="entry name" value="NLPC_P60"/>
    <property type="match status" value="1"/>
</dbReference>
<feature type="domain" description="NlpC/P60" evidence="6">
    <location>
        <begin position="334"/>
        <end position="465"/>
    </location>
</feature>
<sequence>MKIKLIIEGLKVAKKYWPYIMLLLIFILMLPVLVISTLFSFAGWGGDDDPEISAKAGQYKTLAAGSGIAWQQLLAVDLAWHDMDQDELTPKLVLDEFVYYVDVQEPVYKEREVVNCVKRDPKGTCIETKKEKIREIDHYETKKEKRTRTFSAVTDRLNFTDDQLEMAQMVLETLSEEGYADGAQIAGIGLTSLVLSYEPLVRKYAIINSIEDQVPLLLAMIQQESGGRVPDVMQSSESAGKPRNYYTNPEDSIRQGVKYFAGRLSDSKGDAKLALQSYNFGFGFIDYALDRGGYSKETAIAFSTMMAEKMGWPRYGDINYVDNVMRYFSSGTQLFNYTEVYNKMMSYLGVPYLLGGRNPDTGSVDCSGLIQHVFGYFGVQITGTAQSQYSKTKAIPASSAQPGDLVFFDTGMERTVGHVGMYIGNDQFINANSSGVTISSVSGWSNYYDKSKKRKYAFLGYRRITSGG</sequence>
<dbReference type="Gene3D" id="3.90.1720.10">
    <property type="entry name" value="endopeptidase domain like (from Nostoc punctiforme)"/>
    <property type="match status" value="1"/>
</dbReference>
<evidence type="ECO:0000256" key="4">
    <source>
        <dbReference type="ARBA" id="ARBA00022807"/>
    </source>
</evidence>
<keyword evidence="5" id="KW-0812">Transmembrane</keyword>
<dbReference type="GO" id="GO:0006508">
    <property type="term" value="P:proteolysis"/>
    <property type="evidence" value="ECO:0007669"/>
    <property type="project" value="UniProtKB-KW"/>
</dbReference>
<evidence type="ECO:0000256" key="2">
    <source>
        <dbReference type="ARBA" id="ARBA00022670"/>
    </source>
</evidence>
<organism evidence="7 8">
    <name type="scientific">Paenibacillus pasadenensis</name>
    <dbReference type="NCBI Taxonomy" id="217090"/>
    <lineage>
        <taxon>Bacteria</taxon>
        <taxon>Bacillati</taxon>
        <taxon>Bacillota</taxon>
        <taxon>Bacilli</taxon>
        <taxon>Bacillales</taxon>
        <taxon>Paenibacillaceae</taxon>
        <taxon>Paenibacillus</taxon>
    </lineage>
</organism>
<evidence type="ECO:0000256" key="5">
    <source>
        <dbReference type="SAM" id="Phobius"/>
    </source>
</evidence>
<accession>A0A2N5MZR7</accession>
<name>A0A2N5MZR7_9BACL</name>
<dbReference type="InterPro" id="IPR000064">
    <property type="entry name" value="NLP_P60_dom"/>
</dbReference>
<dbReference type="Pfam" id="PF13702">
    <property type="entry name" value="Lysozyme_like"/>
    <property type="match status" value="1"/>
</dbReference>
<dbReference type="InterPro" id="IPR051202">
    <property type="entry name" value="Peptidase_C40"/>
</dbReference>
<evidence type="ECO:0000313" key="8">
    <source>
        <dbReference type="Proteomes" id="UP000234789"/>
    </source>
</evidence>
<dbReference type="CDD" id="cd16891">
    <property type="entry name" value="CwlT-like"/>
    <property type="match status" value="1"/>
</dbReference>
<dbReference type="SUPFAM" id="SSF54001">
    <property type="entry name" value="Cysteine proteinases"/>
    <property type="match status" value="1"/>
</dbReference>
<dbReference type="Pfam" id="PF00877">
    <property type="entry name" value="NLPC_P60"/>
    <property type="match status" value="1"/>
</dbReference>
<evidence type="ECO:0000256" key="3">
    <source>
        <dbReference type="ARBA" id="ARBA00022801"/>
    </source>
</evidence>
<comment type="caution">
    <text evidence="7">The sequence shown here is derived from an EMBL/GenBank/DDBJ whole genome shotgun (WGS) entry which is preliminary data.</text>
</comment>
<keyword evidence="8" id="KW-1185">Reference proteome</keyword>
<dbReference type="PANTHER" id="PTHR47053:SF1">
    <property type="entry name" value="MUREIN DD-ENDOPEPTIDASE MEPH-RELATED"/>
    <property type="match status" value="1"/>
</dbReference>
<dbReference type="RefSeq" id="WP_101809552.1">
    <property type="nucleotide sequence ID" value="NZ_NFEZ01000005.1"/>
</dbReference>
<keyword evidence="5" id="KW-0472">Membrane</keyword>
<keyword evidence="5" id="KW-1133">Transmembrane helix</keyword>
<keyword evidence="4" id="KW-0788">Thiol protease</keyword>
<evidence type="ECO:0000256" key="1">
    <source>
        <dbReference type="ARBA" id="ARBA00007074"/>
    </source>
</evidence>
<protein>
    <submittedName>
        <fullName evidence="7">Invasion associated protein p60</fullName>
    </submittedName>
</protein>
<reference evidence="7 8" key="1">
    <citation type="submission" date="2017-05" db="EMBL/GenBank/DDBJ databases">
        <title>Functional genome analysis of Paenibacillus pasadenensis strain R16: insights on endophytic life style and antifungal activity.</title>
        <authorList>
            <person name="Passera A."/>
            <person name="Marcolungo L."/>
            <person name="Casati P."/>
            <person name="Brasca M."/>
            <person name="Quaglino F."/>
            <person name="Delledonne M."/>
        </authorList>
    </citation>
    <scope>NUCLEOTIDE SEQUENCE [LARGE SCALE GENOMIC DNA]</scope>
    <source>
        <strain evidence="7 8">R16</strain>
    </source>
</reference>
<comment type="similarity">
    <text evidence="1">Belongs to the peptidase C40 family.</text>
</comment>
<dbReference type="PANTHER" id="PTHR47053">
    <property type="entry name" value="MUREIN DD-ENDOPEPTIDASE MEPH-RELATED"/>
    <property type="match status" value="1"/>
</dbReference>
<dbReference type="SUPFAM" id="SSF53955">
    <property type="entry name" value="Lysozyme-like"/>
    <property type="match status" value="1"/>
</dbReference>
<dbReference type="InterPro" id="IPR038765">
    <property type="entry name" value="Papain-like_cys_pep_sf"/>
</dbReference>
<feature type="transmembrane region" description="Helical" evidence="5">
    <location>
        <begin position="20"/>
        <end position="44"/>
    </location>
</feature>
<dbReference type="EMBL" id="NFEZ01000005">
    <property type="protein sequence ID" value="PLT43552.1"/>
    <property type="molecule type" value="Genomic_DNA"/>
</dbReference>
<evidence type="ECO:0000313" key="7">
    <source>
        <dbReference type="EMBL" id="PLT43552.1"/>
    </source>
</evidence>
<dbReference type="Proteomes" id="UP000234789">
    <property type="component" value="Unassembled WGS sequence"/>
</dbReference>
<keyword evidence="2" id="KW-0645">Protease</keyword>
<dbReference type="Gene3D" id="1.10.530.10">
    <property type="match status" value="1"/>
</dbReference>
<dbReference type="InterPro" id="IPR023346">
    <property type="entry name" value="Lysozyme-like_dom_sf"/>
</dbReference>
<gene>
    <name evidence="7" type="ORF">B8V81_5092</name>
</gene>
<keyword evidence="3" id="KW-0378">Hydrolase</keyword>
<proteinExistence type="inferred from homology"/>
<dbReference type="GO" id="GO:0008234">
    <property type="term" value="F:cysteine-type peptidase activity"/>
    <property type="evidence" value="ECO:0007669"/>
    <property type="project" value="UniProtKB-KW"/>
</dbReference>
<dbReference type="InterPro" id="IPR047194">
    <property type="entry name" value="CwlT-like_lysozyme"/>
</dbReference>
<dbReference type="AlphaFoldDB" id="A0A2N5MZR7"/>
<evidence type="ECO:0000259" key="6">
    <source>
        <dbReference type="PROSITE" id="PS51935"/>
    </source>
</evidence>